<feature type="domain" description="Ion transport" evidence="13">
    <location>
        <begin position="35"/>
        <end position="253"/>
    </location>
</feature>
<sequence>MSNTLSSNAHIDESLRAKVYWWLERPDRNAFGPKLLEIILIALIILNVSAVIIETVDSIYQSWKFAFDLFETTSLCIFICEYLLRLWVAPENPNSQSRMSWVRSPVAIIDLLAILPALLYLLIPIDLRILRAFRMLRLLKLTRYSPALSMLLAVFEEEAGAFFASFFILMLMLIFAASGAWLAEHTVQPDAFGSIPSAMWWAVATLTTVGYGDVTPITIAGKKFGALITVIGIGMAALPAGIIASGLNEQIHRRRSSMQREFRKALEDGMICEQEEEDIEALRKQLGISSRAADHIRESVYAEMKAKIGITCPHCGKPLDHESSNT</sequence>
<dbReference type="InterPro" id="IPR028325">
    <property type="entry name" value="VG_K_chnl"/>
</dbReference>
<dbReference type="RefSeq" id="WP_344797223.1">
    <property type="nucleotide sequence ID" value="NZ_BAABBN010000004.1"/>
</dbReference>
<keyword evidence="10 12" id="KW-0472">Membrane</keyword>
<proteinExistence type="predicted"/>
<dbReference type="PANTHER" id="PTHR11537:SF254">
    <property type="entry name" value="POTASSIUM VOLTAGE-GATED CHANNEL PROTEIN SHAB"/>
    <property type="match status" value="1"/>
</dbReference>
<organism evidence="14 15">
    <name type="scientific">Litoribacillus peritrichatus</name>
    <dbReference type="NCBI Taxonomy" id="718191"/>
    <lineage>
        <taxon>Bacteria</taxon>
        <taxon>Pseudomonadati</taxon>
        <taxon>Pseudomonadota</taxon>
        <taxon>Gammaproteobacteria</taxon>
        <taxon>Oceanospirillales</taxon>
        <taxon>Oceanospirillaceae</taxon>
        <taxon>Litoribacillus</taxon>
    </lineage>
</organism>
<keyword evidence="4 12" id="KW-0812">Transmembrane</keyword>
<feature type="transmembrane region" description="Helical" evidence="12">
    <location>
        <begin position="161"/>
        <end position="183"/>
    </location>
</feature>
<dbReference type="EMBL" id="BAABBN010000004">
    <property type="protein sequence ID" value="GAA3920876.1"/>
    <property type="molecule type" value="Genomic_DNA"/>
</dbReference>
<dbReference type="InterPro" id="IPR005821">
    <property type="entry name" value="Ion_trans_dom"/>
</dbReference>
<evidence type="ECO:0000256" key="12">
    <source>
        <dbReference type="SAM" id="Phobius"/>
    </source>
</evidence>
<evidence type="ECO:0000256" key="7">
    <source>
        <dbReference type="ARBA" id="ARBA00022958"/>
    </source>
</evidence>
<feature type="transmembrane region" description="Helical" evidence="12">
    <location>
        <begin position="195"/>
        <end position="212"/>
    </location>
</feature>
<dbReference type="PANTHER" id="PTHR11537">
    <property type="entry name" value="VOLTAGE-GATED POTASSIUM CHANNEL"/>
    <property type="match status" value="1"/>
</dbReference>
<gene>
    <name evidence="14" type="ORF">GCM10022277_15730</name>
</gene>
<accession>A0ABP7MHG1</accession>
<evidence type="ECO:0000256" key="4">
    <source>
        <dbReference type="ARBA" id="ARBA00022692"/>
    </source>
</evidence>
<feature type="transmembrane region" description="Helical" evidence="12">
    <location>
        <begin position="35"/>
        <end position="53"/>
    </location>
</feature>
<protein>
    <submittedName>
        <fullName evidence="14">Ion transporter</fullName>
    </submittedName>
</protein>
<name>A0ABP7MHG1_9GAMM</name>
<dbReference type="InterPro" id="IPR027359">
    <property type="entry name" value="Volt_channel_dom_sf"/>
</dbReference>
<keyword evidence="6" id="KW-0851">Voltage-gated channel</keyword>
<keyword evidence="9" id="KW-0406">Ion transport</keyword>
<evidence type="ECO:0000259" key="13">
    <source>
        <dbReference type="Pfam" id="PF00520"/>
    </source>
</evidence>
<evidence type="ECO:0000256" key="8">
    <source>
        <dbReference type="ARBA" id="ARBA00022989"/>
    </source>
</evidence>
<dbReference type="Gene3D" id="1.20.120.350">
    <property type="entry name" value="Voltage-gated potassium channels. Chain C"/>
    <property type="match status" value="1"/>
</dbReference>
<keyword evidence="5" id="KW-0631">Potassium channel</keyword>
<evidence type="ECO:0000313" key="15">
    <source>
        <dbReference type="Proteomes" id="UP001501565"/>
    </source>
</evidence>
<dbReference type="Gene3D" id="1.10.287.70">
    <property type="match status" value="1"/>
</dbReference>
<feature type="transmembrane region" description="Helical" evidence="12">
    <location>
        <begin position="224"/>
        <end position="247"/>
    </location>
</feature>
<evidence type="ECO:0000256" key="11">
    <source>
        <dbReference type="ARBA" id="ARBA00023303"/>
    </source>
</evidence>
<dbReference type="SUPFAM" id="SSF81324">
    <property type="entry name" value="Voltage-gated potassium channels"/>
    <property type="match status" value="1"/>
</dbReference>
<feature type="transmembrane region" description="Helical" evidence="12">
    <location>
        <begin position="104"/>
        <end position="123"/>
    </location>
</feature>
<reference evidence="15" key="1">
    <citation type="journal article" date="2019" name="Int. J. Syst. Evol. Microbiol.">
        <title>The Global Catalogue of Microorganisms (GCM) 10K type strain sequencing project: providing services to taxonomists for standard genome sequencing and annotation.</title>
        <authorList>
            <consortium name="The Broad Institute Genomics Platform"/>
            <consortium name="The Broad Institute Genome Sequencing Center for Infectious Disease"/>
            <person name="Wu L."/>
            <person name="Ma J."/>
        </authorList>
    </citation>
    <scope>NUCLEOTIDE SEQUENCE [LARGE SCALE GENOMIC DNA]</scope>
    <source>
        <strain evidence="15">JCM 17551</strain>
    </source>
</reference>
<comment type="caution">
    <text evidence="14">The sequence shown here is derived from an EMBL/GenBank/DDBJ whole genome shotgun (WGS) entry which is preliminary data.</text>
</comment>
<keyword evidence="8 12" id="KW-1133">Transmembrane helix</keyword>
<keyword evidence="2" id="KW-0813">Transport</keyword>
<keyword evidence="3" id="KW-0633">Potassium transport</keyword>
<feature type="transmembrane region" description="Helical" evidence="12">
    <location>
        <begin position="65"/>
        <end position="84"/>
    </location>
</feature>
<evidence type="ECO:0000256" key="10">
    <source>
        <dbReference type="ARBA" id="ARBA00023136"/>
    </source>
</evidence>
<evidence type="ECO:0000256" key="2">
    <source>
        <dbReference type="ARBA" id="ARBA00022448"/>
    </source>
</evidence>
<dbReference type="Pfam" id="PF00520">
    <property type="entry name" value="Ion_trans"/>
    <property type="match status" value="1"/>
</dbReference>
<evidence type="ECO:0000313" key="14">
    <source>
        <dbReference type="EMBL" id="GAA3920876.1"/>
    </source>
</evidence>
<evidence type="ECO:0000256" key="9">
    <source>
        <dbReference type="ARBA" id="ARBA00023065"/>
    </source>
</evidence>
<keyword evidence="15" id="KW-1185">Reference proteome</keyword>
<dbReference type="PRINTS" id="PR00169">
    <property type="entry name" value="KCHANNEL"/>
</dbReference>
<comment type="subcellular location">
    <subcellularLocation>
        <location evidence="1">Membrane</location>
        <topology evidence="1">Multi-pass membrane protein</topology>
    </subcellularLocation>
</comment>
<evidence type="ECO:0000256" key="6">
    <source>
        <dbReference type="ARBA" id="ARBA00022882"/>
    </source>
</evidence>
<evidence type="ECO:0000256" key="1">
    <source>
        <dbReference type="ARBA" id="ARBA00004141"/>
    </source>
</evidence>
<evidence type="ECO:0000256" key="3">
    <source>
        <dbReference type="ARBA" id="ARBA00022538"/>
    </source>
</evidence>
<keyword evidence="7" id="KW-0630">Potassium</keyword>
<dbReference type="Proteomes" id="UP001501565">
    <property type="component" value="Unassembled WGS sequence"/>
</dbReference>
<keyword evidence="11" id="KW-0407">Ion channel</keyword>
<evidence type="ECO:0000256" key="5">
    <source>
        <dbReference type="ARBA" id="ARBA00022826"/>
    </source>
</evidence>